<accession>A0A846HL92</accession>
<dbReference type="AlphaFoldDB" id="A0A846HL92"/>
<reference evidence="1 2" key="1">
    <citation type="journal article" date="2015" name="Genome Announc.">
        <title>Draft Genome Sequence of Cyanobacterium Hassallia byssoidea Strain VB512170, Isolated from Monuments in India.</title>
        <authorList>
            <person name="Singh D."/>
            <person name="Chandrababunaidu M.M."/>
            <person name="Panda A."/>
            <person name="Sen D."/>
            <person name="Bhattacharyya S."/>
            <person name="Adhikary S.P."/>
            <person name="Tripathy S."/>
        </authorList>
    </citation>
    <scope>NUCLEOTIDE SEQUENCE [LARGE SCALE GENOMIC DNA]</scope>
    <source>
        <strain evidence="1 2">VB512170</strain>
    </source>
</reference>
<gene>
    <name evidence="1" type="ORF">PI95_031015</name>
</gene>
<sequence length="66" mass="7379">MEKTVTATLKNNFLEVQLQEAVFRLYRVGEYAVIDESECCSSFAIALKPQPLAQSASREGHFTPSQ</sequence>
<dbReference type="RefSeq" id="WP_039744909.1">
    <property type="nucleotide sequence ID" value="NZ_JTCM02000134.1"/>
</dbReference>
<keyword evidence="2" id="KW-1185">Reference proteome</keyword>
<comment type="caution">
    <text evidence="1">The sequence shown here is derived from an EMBL/GenBank/DDBJ whole genome shotgun (WGS) entry which is preliminary data.</text>
</comment>
<organism evidence="1 2">
    <name type="scientific">Hassallia byssoidea VB512170</name>
    <dbReference type="NCBI Taxonomy" id="1304833"/>
    <lineage>
        <taxon>Bacteria</taxon>
        <taxon>Bacillati</taxon>
        <taxon>Cyanobacteriota</taxon>
        <taxon>Cyanophyceae</taxon>
        <taxon>Nostocales</taxon>
        <taxon>Tolypothrichaceae</taxon>
        <taxon>Hassallia</taxon>
    </lineage>
</organism>
<proteinExistence type="predicted"/>
<evidence type="ECO:0000313" key="2">
    <source>
        <dbReference type="Proteomes" id="UP000031549"/>
    </source>
</evidence>
<name>A0A846HL92_9CYAN</name>
<dbReference type="EMBL" id="JTCM02000134">
    <property type="protein sequence ID" value="NEU76821.1"/>
    <property type="molecule type" value="Genomic_DNA"/>
</dbReference>
<dbReference type="Proteomes" id="UP000031549">
    <property type="component" value="Unassembled WGS sequence"/>
</dbReference>
<evidence type="ECO:0000313" key="1">
    <source>
        <dbReference type="EMBL" id="NEU76821.1"/>
    </source>
</evidence>
<protein>
    <submittedName>
        <fullName evidence="1">Uncharacterized protein</fullName>
    </submittedName>
</protein>